<dbReference type="AlphaFoldDB" id="A0A0E9VA78"/>
<sequence length="32" mass="3936">MHETFKWFVLFDIKVQPYDNISFFLHTDFNGV</sequence>
<name>A0A0E9VA78_ANGAN</name>
<reference evidence="1" key="1">
    <citation type="submission" date="2014-11" db="EMBL/GenBank/DDBJ databases">
        <authorList>
            <person name="Amaro Gonzalez C."/>
        </authorList>
    </citation>
    <scope>NUCLEOTIDE SEQUENCE</scope>
</reference>
<accession>A0A0E9VA78</accession>
<reference evidence="1" key="2">
    <citation type="journal article" date="2015" name="Fish Shellfish Immunol.">
        <title>Early steps in the European eel (Anguilla anguilla)-Vibrio vulnificus interaction in the gills: Role of the RtxA13 toxin.</title>
        <authorList>
            <person name="Callol A."/>
            <person name="Pajuelo D."/>
            <person name="Ebbesson L."/>
            <person name="Teles M."/>
            <person name="MacKenzie S."/>
            <person name="Amaro C."/>
        </authorList>
    </citation>
    <scope>NUCLEOTIDE SEQUENCE</scope>
</reference>
<proteinExistence type="predicted"/>
<evidence type="ECO:0000313" key="1">
    <source>
        <dbReference type="EMBL" id="JAH74921.1"/>
    </source>
</evidence>
<protein>
    <submittedName>
        <fullName evidence="1">Uncharacterized protein</fullName>
    </submittedName>
</protein>
<organism evidence="1">
    <name type="scientific">Anguilla anguilla</name>
    <name type="common">European freshwater eel</name>
    <name type="synonym">Muraena anguilla</name>
    <dbReference type="NCBI Taxonomy" id="7936"/>
    <lineage>
        <taxon>Eukaryota</taxon>
        <taxon>Metazoa</taxon>
        <taxon>Chordata</taxon>
        <taxon>Craniata</taxon>
        <taxon>Vertebrata</taxon>
        <taxon>Euteleostomi</taxon>
        <taxon>Actinopterygii</taxon>
        <taxon>Neopterygii</taxon>
        <taxon>Teleostei</taxon>
        <taxon>Anguilliformes</taxon>
        <taxon>Anguillidae</taxon>
        <taxon>Anguilla</taxon>
    </lineage>
</organism>
<dbReference type="EMBL" id="GBXM01033656">
    <property type="protein sequence ID" value="JAH74921.1"/>
    <property type="molecule type" value="Transcribed_RNA"/>
</dbReference>